<evidence type="ECO:0008006" key="4">
    <source>
        <dbReference type="Google" id="ProtNLM"/>
    </source>
</evidence>
<feature type="transmembrane region" description="Helical" evidence="1">
    <location>
        <begin position="20"/>
        <end position="48"/>
    </location>
</feature>
<protein>
    <recommendedName>
        <fullName evidence="4">Lipase</fullName>
    </recommendedName>
</protein>
<sequence>MQAQFDRNTGVMNQGKRALFMLAFWIASRIALAIVIALALFQLIWTVITRSPNDKIIRFGRSLGAYLSQIVNFLTYTTDQKPWPFQDWPDHASGVWSEAEND</sequence>
<evidence type="ECO:0000313" key="2">
    <source>
        <dbReference type="EMBL" id="BCS95292.1"/>
    </source>
</evidence>
<proteinExistence type="predicted"/>
<accession>A0ABM7PDI5</accession>
<name>A0ABM7PDI5_9BACT</name>
<organism evidence="2 3">
    <name type="scientific">Desulfoluna limicola</name>
    <dbReference type="NCBI Taxonomy" id="2810562"/>
    <lineage>
        <taxon>Bacteria</taxon>
        <taxon>Pseudomonadati</taxon>
        <taxon>Thermodesulfobacteriota</taxon>
        <taxon>Desulfobacteria</taxon>
        <taxon>Desulfobacterales</taxon>
        <taxon>Desulfolunaceae</taxon>
        <taxon>Desulfoluna</taxon>
    </lineage>
</organism>
<keyword evidence="3" id="KW-1185">Reference proteome</keyword>
<keyword evidence="1" id="KW-0812">Transmembrane</keyword>
<keyword evidence="1" id="KW-0472">Membrane</keyword>
<gene>
    <name evidence="2" type="ORF">DSLASN_09240</name>
</gene>
<evidence type="ECO:0000313" key="3">
    <source>
        <dbReference type="Proteomes" id="UP001320148"/>
    </source>
</evidence>
<dbReference type="RefSeq" id="WP_236891552.1">
    <property type="nucleotide sequence ID" value="NZ_AP024488.1"/>
</dbReference>
<dbReference type="Proteomes" id="UP001320148">
    <property type="component" value="Chromosome"/>
</dbReference>
<dbReference type="EMBL" id="AP024488">
    <property type="protein sequence ID" value="BCS95292.1"/>
    <property type="molecule type" value="Genomic_DNA"/>
</dbReference>
<dbReference type="Pfam" id="PF14333">
    <property type="entry name" value="DUF4389"/>
    <property type="match status" value="1"/>
</dbReference>
<dbReference type="InterPro" id="IPR025498">
    <property type="entry name" value="DUF4389"/>
</dbReference>
<keyword evidence="1" id="KW-1133">Transmembrane helix</keyword>
<evidence type="ECO:0000256" key="1">
    <source>
        <dbReference type="SAM" id="Phobius"/>
    </source>
</evidence>
<reference evidence="2 3" key="1">
    <citation type="submission" date="2021-02" db="EMBL/GenBank/DDBJ databases">
        <title>Complete genome of Desulfoluna sp. strain ASN36.</title>
        <authorList>
            <person name="Takahashi A."/>
            <person name="Kojima H."/>
            <person name="Fukui M."/>
        </authorList>
    </citation>
    <scope>NUCLEOTIDE SEQUENCE [LARGE SCALE GENOMIC DNA]</scope>
    <source>
        <strain evidence="2 3">ASN36</strain>
    </source>
</reference>